<dbReference type="InterPro" id="IPR021109">
    <property type="entry name" value="Peptidase_aspartic_dom_sf"/>
</dbReference>
<name>A0ABD0MWK7_CIRMR</name>
<keyword evidence="4" id="KW-0378">Hydrolase</keyword>
<evidence type="ECO:0000256" key="3">
    <source>
        <dbReference type="ARBA" id="ARBA00022722"/>
    </source>
</evidence>
<keyword evidence="6" id="KW-1185">Reference proteome</keyword>
<comment type="caution">
    <text evidence="5">The sequence shown here is derived from an EMBL/GenBank/DDBJ whole genome shotgun (WGS) entry which is preliminary data.</text>
</comment>
<feature type="non-terminal residue" evidence="5">
    <location>
        <position position="1"/>
    </location>
</feature>
<evidence type="ECO:0000256" key="1">
    <source>
        <dbReference type="ARBA" id="ARBA00022679"/>
    </source>
</evidence>
<dbReference type="PANTHER" id="PTHR37984">
    <property type="entry name" value="PROTEIN CBG26694"/>
    <property type="match status" value="1"/>
</dbReference>
<dbReference type="AlphaFoldDB" id="A0ABD0MWK7"/>
<gene>
    <name evidence="5" type="ORF">M9458_051739</name>
</gene>
<evidence type="ECO:0000256" key="2">
    <source>
        <dbReference type="ARBA" id="ARBA00022695"/>
    </source>
</evidence>
<keyword evidence="4" id="KW-0255">Endonuclease</keyword>
<keyword evidence="3" id="KW-0540">Nuclease</keyword>
<accession>A0ABD0MWK7</accession>
<organism evidence="5 6">
    <name type="scientific">Cirrhinus mrigala</name>
    <name type="common">Mrigala</name>
    <dbReference type="NCBI Taxonomy" id="683832"/>
    <lineage>
        <taxon>Eukaryota</taxon>
        <taxon>Metazoa</taxon>
        <taxon>Chordata</taxon>
        <taxon>Craniata</taxon>
        <taxon>Vertebrata</taxon>
        <taxon>Euteleostomi</taxon>
        <taxon>Actinopterygii</taxon>
        <taxon>Neopterygii</taxon>
        <taxon>Teleostei</taxon>
        <taxon>Ostariophysi</taxon>
        <taxon>Cypriniformes</taxon>
        <taxon>Cyprinidae</taxon>
        <taxon>Labeoninae</taxon>
        <taxon>Labeonini</taxon>
        <taxon>Cirrhinus</taxon>
    </lineage>
</organism>
<keyword evidence="2" id="KW-0548">Nucleotidyltransferase</keyword>
<proteinExistence type="predicted"/>
<keyword evidence="1" id="KW-0808">Transferase</keyword>
<evidence type="ECO:0000313" key="6">
    <source>
        <dbReference type="Proteomes" id="UP001529510"/>
    </source>
</evidence>
<dbReference type="Gene3D" id="2.40.70.10">
    <property type="entry name" value="Acid Proteases"/>
    <property type="match status" value="1"/>
</dbReference>
<dbReference type="SUPFAM" id="SSF50630">
    <property type="entry name" value="Acid proteases"/>
    <property type="match status" value="1"/>
</dbReference>
<dbReference type="InterPro" id="IPR050951">
    <property type="entry name" value="Retrovirus_Pol_polyprotein"/>
</dbReference>
<protein>
    <submittedName>
        <fullName evidence="5">Uncharacterized protein</fullName>
    </submittedName>
</protein>
<dbReference type="GO" id="GO:0004519">
    <property type="term" value="F:endonuclease activity"/>
    <property type="evidence" value="ECO:0007669"/>
    <property type="project" value="UniProtKB-KW"/>
</dbReference>
<evidence type="ECO:0000256" key="4">
    <source>
        <dbReference type="ARBA" id="ARBA00022759"/>
    </source>
</evidence>
<reference evidence="5 6" key="1">
    <citation type="submission" date="2024-05" db="EMBL/GenBank/DDBJ databases">
        <title>Genome sequencing and assembly of Indian major carp, Cirrhinus mrigala (Hamilton, 1822).</title>
        <authorList>
            <person name="Mohindra V."/>
            <person name="Chowdhury L.M."/>
            <person name="Lal K."/>
            <person name="Jena J.K."/>
        </authorList>
    </citation>
    <scope>NUCLEOTIDE SEQUENCE [LARGE SCALE GENOMIC DNA]</scope>
    <source>
        <strain evidence="5">CM1030</strain>
        <tissue evidence="5">Blood</tissue>
    </source>
</reference>
<evidence type="ECO:0000313" key="5">
    <source>
        <dbReference type="EMBL" id="KAL0152961.1"/>
    </source>
</evidence>
<sequence length="209" mass="23538">CLVYGKICAKCEGQNHFAKQCFSKDRQSQKGHVDAVEETDLSDAFFFGMVEQADSRQERTEQTEVNSVAQDKWMTALEINGIIVSLKLDTGAKVNLISEQVVRAMKIKPCINQKTVQLKAYNGQNIPTKGTCRLKVKMKNKEHLMFVVVPGGLDSVLGDKACEDLGLVKRVYIINNGETQNSVEKIVKQFPEIFEGFGVYLYLYITKYI</sequence>
<dbReference type="Pfam" id="PF13975">
    <property type="entry name" value="gag-asp_proteas"/>
    <property type="match status" value="1"/>
</dbReference>
<dbReference type="GO" id="GO:0016779">
    <property type="term" value="F:nucleotidyltransferase activity"/>
    <property type="evidence" value="ECO:0007669"/>
    <property type="project" value="UniProtKB-KW"/>
</dbReference>
<dbReference type="EMBL" id="JAMKFB020000156">
    <property type="protein sequence ID" value="KAL0152961.1"/>
    <property type="molecule type" value="Genomic_DNA"/>
</dbReference>
<dbReference type="PANTHER" id="PTHR37984:SF5">
    <property type="entry name" value="PROTEIN NYNRIN-LIKE"/>
    <property type="match status" value="1"/>
</dbReference>
<dbReference type="Proteomes" id="UP001529510">
    <property type="component" value="Unassembled WGS sequence"/>
</dbReference>